<gene>
    <name evidence="1" type="ORF">O181_003688</name>
</gene>
<organism evidence="1 2">
    <name type="scientific">Austropuccinia psidii MF-1</name>
    <dbReference type="NCBI Taxonomy" id="1389203"/>
    <lineage>
        <taxon>Eukaryota</taxon>
        <taxon>Fungi</taxon>
        <taxon>Dikarya</taxon>
        <taxon>Basidiomycota</taxon>
        <taxon>Pucciniomycotina</taxon>
        <taxon>Pucciniomycetes</taxon>
        <taxon>Pucciniales</taxon>
        <taxon>Sphaerophragmiaceae</taxon>
        <taxon>Austropuccinia</taxon>
    </lineage>
</organism>
<comment type="caution">
    <text evidence="1">The sequence shown here is derived from an EMBL/GenBank/DDBJ whole genome shotgun (WGS) entry which is preliminary data.</text>
</comment>
<evidence type="ECO:0000313" key="2">
    <source>
        <dbReference type="Proteomes" id="UP000765509"/>
    </source>
</evidence>
<dbReference type="AlphaFoldDB" id="A0A9Q3GDT2"/>
<dbReference type="EMBL" id="AVOT02000668">
    <property type="protein sequence ID" value="MBW0463973.1"/>
    <property type="molecule type" value="Genomic_DNA"/>
</dbReference>
<sequence length="86" mass="9303">MLTLLKTYIDLHAPATPYPHSTILILAHAHLILSTAYHAYDPAAPYRYVSPPTPCLPLTILTLPQACLILSALYNAYAAGTPFVLG</sequence>
<accession>A0A9Q3GDT2</accession>
<reference evidence="1" key="1">
    <citation type="submission" date="2021-03" db="EMBL/GenBank/DDBJ databases">
        <title>Draft genome sequence of rust myrtle Austropuccinia psidii MF-1, a brazilian biotype.</title>
        <authorList>
            <person name="Quecine M.C."/>
            <person name="Pachon D.M.R."/>
            <person name="Bonatelli M.L."/>
            <person name="Correr F.H."/>
            <person name="Franceschini L.M."/>
            <person name="Leite T.F."/>
            <person name="Margarido G.R.A."/>
            <person name="Almeida C.A."/>
            <person name="Ferrarezi J.A."/>
            <person name="Labate C.A."/>
        </authorList>
    </citation>
    <scope>NUCLEOTIDE SEQUENCE</scope>
    <source>
        <strain evidence="1">MF-1</strain>
    </source>
</reference>
<evidence type="ECO:0000313" key="1">
    <source>
        <dbReference type="EMBL" id="MBW0463973.1"/>
    </source>
</evidence>
<dbReference type="Proteomes" id="UP000765509">
    <property type="component" value="Unassembled WGS sequence"/>
</dbReference>
<keyword evidence="2" id="KW-1185">Reference proteome</keyword>
<name>A0A9Q3GDT2_9BASI</name>
<proteinExistence type="predicted"/>
<protein>
    <submittedName>
        <fullName evidence="1">Uncharacterized protein</fullName>
    </submittedName>
</protein>